<feature type="chain" id="PRO_5036873063" description="Secreted protein" evidence="1">
    <location>
        <begin position="23"/>
        <end position="132"/>
    </location>
</feature>
<reference evidence="2" key="2">
    <citation type="submission" date="2020-12" db="EMBL/GenBank/DDBJ databases">
        <authorList>
            <person name="Kanost M."/>
        </authorList>
    </citation>
    <scope>NUCLEOTIDE SEQUENCE</scope>
</reference>
<keyword evidence="3" id="KW-1185">Reference proteome</keyword>
<sequence length="132" mass="14694">MKYLPLVLLFLAHACECRVASSEESDSSSSEETTRPPLNFPCIFRTLEGESYPSVVVRWRGELQKFAWYHGDDIVFSQDYKYKSASHSYPSSGGLSGGDVVSDPFANAPVINKDYTLDEITAAFRNNCAKPN</sequence>
<name>A0A922CM44_MANSE</name>
<dbReference type="Proteomes" id="UP000791440">
    <property type="component" value="Unassembled WGS sequence"/>
</dbReference>
<organism evidence="2 3">
    <name type="scientific">Manduca sexta</name>
    <name type="common">Tobacco hawkmoth</name>
    <name type="synonym">Tobacco hornworm</name>
    <dbReference type="NCBI Taxonomy" id="7130"/>
    <lineage>
        <taxon>Eukaryota</taxon>
        <taxon>Metazoa</taxon>
        <taxon>Ecdysozoa</taxon>
        <taxon>Arthropoda</taxon>
        <taxon>Hexapoda</taxon>
        <taxon>Insecta</taxon>
        <taxon>Pterygota</taxon>
        <taxon>Neoptera</taxon>
        <taxon>Endopterygota</taxon>
        <taxon>Lepidoptera</taxon>
        <taxon>Glossata</taxon>
        <taxon>Ditrysia</taxon>
        <taxon>Bombycoidea</taxon>
        <taxon>Sphingidae</taxon>
        <taxon>Sphinginae</taxon>
        <taxon>Sphingini</taxon>
        <taxon>Manduca</taxon>
    </lineage>
</organism>
<proteinExistence type="predicted"/>
<protein>
    <recommendedName>
        <fullName evidence="4">Secreted protein</fullName>
    </recommendedName>
</protein>
<accession>A0A922CM44</accession>
<reference evidence="2" key="1">
    <citation type="journal article" date="2016" name="Insect Biochem. Mol. Biol.">
        <title>Multifaceted biological insights from a draft genome sequence of the tobacco hornworm moth, Manduca sexta.</title>
        <authorList>
            <person name="Kanost M.R."/>
            <person name="Arrese E.L."/>
            <person name="Cao X."/>
            <person name="Chen Y.R."/>
            <person name="Chellapilla S."/>
            <person name="Goldsmith M.R."/>
            <person name="Grosse-Wilde E."/>
            <person name="Heckel D.G."/>
            <person name="Herndon N."/>
            <person name="Jiang H."/>
            <person name="Papanicolaou A."/>
            <person name="Qu J."/>
            <person name="Soulages J.L."/>
            <person name="Vogel H."/>
            <person name="Walters J."/>
            <person name="Waterhouse R.M."/>
            <person name="Ahn S.J."/>
            <person name="Almeida F.C."/>
            <person name="An C."/>
            <person name="Aqrawi P."/>
            <person name="Bretschneider A."/>
            <person name="Bryant W.B."/>
            <person name="Bucks S."/>
            <person name="Chao H."/>
            <person name="Chevignon G."/>
            <person name="Christen J.M."/>
            <person name="Clarke D.F."/>
            <person name="Dittmer N.T."/>
            <person name="Ferguson L.C.F."/>
            <person name="Garavelou S."/>
            <person name="Gordon K.H.J."/>
            <person name="Gunaratna R.T."/>
            <person name="Han Y."/>
            <person name="Hauser F."/>
            <person name="He Y."/>
            <person name="Heidel-Fischer H."/>
            <person name="Hirsh A."/>
            <person name="Hu Y."/>
            <person name="Jiang H."/>
            <person name="Kalra D."/>
            <person name="Klinner C."/>
            <person name="Konig C."/>
            <person name="Kovar C."/>
            <person name="Kroll A.R."/>
            <person name="Kuwar S.S."/>
            <person name="Lee S.L."/>
            <person name="Lehman R."/>
            <person name="Li K."/>
            <person name="Li Z."/>
            <person name="Liang H."/>
            <person name="Lovelace S."/>
            <person name="Lu Z."/>
            <person name="Mansfield J.H."/>
            <person name="McCulloch K.J."/>
            <person name="Mathew T."/>
            <person name="Morton B."/>
            <person name="Muzny D.M."/>
            <person name="Neunemann D."/>
            <person name="Ongeri F."/>
            <person name="Pauchet Y."/>
            <person name="Pu L.L."/>
            <person name="Pyrousis I."/>
            <person name="Rao X.J."/>
            <person name="Redding A."/>
            <person name="Roesel C."/>
            <person name="Sanchez-Gracia A."/>
            <person name="Schaack S."/>
            <person name="Shukla A."/>
            <person name="Tetreau G."/>
            <person name="Wang Y."/>
            <person name="Xiong G.H."/>
            <person name="Traut W."/>
            <person name="Walsh T.K."/>
            <person name="Worley K.C."/>
            <person name="Wu D."/>
            <person name="Wu W."/>
            <person name="Wu Y.Q."/>
            <person name="Zhang X."/>
            <person name="Zou Z."/>
            <person name="Zucker H."/>
            <person name="Briscoe A.D."/>
            <person name="Burmester T."/>
            <person name="Clem R.J."/>
            <person name="Feyereisen R."/>
            <person name="Grimmelikhuijzen C.J.P."/>
            <person name="Hamodrakas S.J."/>
            <person name="Hansson B.S."/>
            <person name="Huguet E."/>
            <person name="Jermiin L.S."/>
            <person name="Lan Q."/>
            <person name="Lehman H.K."/>
            <person name="Lorenzen M."/>
            <person name="Merzendorfer H."/>
            <person name="Michalopoulos I."/>
            <person name="Morton D.B."/>
            <person name="Muthukrishnan S."/>
            <person name="Oakeshott J.G."/>
            <person name="Palmer W."/>
            <person name="Park Y."/>
            <person name="Passarelli A.L."/>
            <person name="Rozas J."/>
            <person name="Schwartz L.M."/>
            <person name="Smith W."/>
            <person name="Southgate A."/>
            <person name="Vilcinskas A."/>
            <person name="Vogt R."/>
            <person name="Wang P."/>
            <person name="Werren J."/>
            <person name="Yu X.Q."/>
            <person name="Zhou J.J."/>
            <person name="Brown S.J."/>
            <person name="Scherer S.E."/>
            <person name="Richards S."/>
            <person name="Blissard G.W."/>
        </authorList>
    </citation>
    <scope>NUCLEOTIDE SEQUENCE</scope>
</reference>
<keyword evidence="1" id="KW-0732">Signal</keyword>
<gene>
    <name evidence="2" type="ORF">O3G_MSEX007033</name>
</gene>
<evidence type="ECO:0000256" key="1">
    <source>
        <dbReference type="SAM" id="SignalP"/>
    </source>
</evidence>
<comment type="caution">
    <text evidence="2">The sequence shown here is derived from an EMBL/GenBank/DDBJ whole genome shotgun (WGS) entry which is preliminary data.</text>
</comment>
<evidence type="ECO:0008006" key="4">
    <source>
        <dbReference type="Google" id="ProtNLM"/>
    </source>
</evidence>
<dbReference type="EMBL" id="JH668403">
    <property type="protein sequence ID" value="KAG6451282.1"/>
    <property type="molecule type" value="Genomic_DNA"/>
</dbReference>
<evidence type="ECO:0000313" key="2">
    <source>
        <dbReference type="EMBL" id="KAG6451282.1"/>
    </source>
</evidence>
<feature type="signal peptide" evidence="1">
    <location>
        <begin position="1"/>
        <end position="22"/>
    </location>
</feature>
<dbReference type="AlphaFoldDB" id="A0A922CM44"/>
<evidence type="ECO:0000313" key="3">
    <source>
        <dbReference type="Proteomes" id="UP000791440"/>
    </source>
</evidence>